<sequence length="64" mass="7238">MCFKTGCKECGKYTWAGKLNVFSKDKKNKFMSDVGCGKHIEQALAGLKDDEICKCKKQEKTETQ</sequence>
<dbReference type="AlphaFoldDB" id="A0A1X0QRA1"/>
<reference evidence="1" key="1">
    <citation type="journal article" date="2016" name="Proc. Natl. Acad. Sci. U.S.A.">
        <title>Lipid metabolic changes in an early divergent fungus govern the establishment of a mutualistic symbiosis with endobacteria.</title>
        <authorList>
            <person name="Lastovetsky O.A."/>
            <person name="Gaspar M.L."/>
            <person name="Mondo S.J."/>
            <person name="LaButti K.M."/>
            <person name="Sandor L."/>
            <person name="Grigoriev I.V."/>
            <person name="Henry S.A."/>
            <person name="Pawlowska T.E."/>
        </authorList>
    </citation>
    <scope>NUCLEOTIDE SEQUENCE [LARGE SCALE GENOMIC DNA]</scope>
    <source>
        <strain evidence="1">ATCC 52814</strain>
    </source>
</reference>
<evidence type="ECO:0000313" key="1">
    <source>
        <dbReference type="EMBL" id="ORE02302.1"/>
    </source>
</evidence>
<dbReference type="EMBL" id="KV922059">
    <property type="protein sequence ID" value="ORE02302.1"/>
    <property type="molecule type" value="Genomic_DNA"/>
</dbReference>
<name>A0A1X0QRA1_RHIZD</name>
<proteinExistence type="predicted"/>
<accession>A0A1X0QRA1</accession>
<dbReference type="VEuPathDB" id="FungiDB:BCV72DRAFT_54579"/>
<gene>
    <name evidence="1" type="ORF">BCV72DRAFT_54579</name>
</gene>
<dbReference type="OrthoDB" id="88410at2759"/>
<protein>
    <submittedName>
        <fullName evidence="1">Uncharacterized protein</fullName>
    </submittedName>
</protein>
<dbReference type="Proteomes" id="UP000242414">
    <property type="component" value="Unassembled WGS sequence"/>
</dbReference>
<organism evidence="1">
    <name type="scientific">Rhizopus microsporus var. microsporus</name>
    <dbReference type="NCBI Taxonomy" id="86635"/>
    <lineage>
        <taxon>Eukaryota</taxon>
        <taxon>Fungi</taxon>
        <taxon>Fungi incertae sedis</taxon>
        <taxon>Mucoromycota</taxon>
        <taxon>Mucoromycotina</taxon>
        <taxon>Mucoromycetes</taxon>
        <taxon>Mucorales</taxon>
        <taxon>Mucorineae</taxon>
        <taxon>Rhizopodaceae</taxon>
        <taxon>Rhizopus</taxon>
    </lineage>
</organism>